<keyword evidence="2" id="KW-0472">Membrane</keyword>
<evidence type="ECO:0000313" key="5">
    <source>
        <dbReference type="Proteomes" id="UP001232156"/>
    </source>
</evidence>
<organism evidence="4 5">
    <name type="scientific">Yanghanlia caeni</name>
    <dbReference type="NCBI Taxonomy" id="3064283"/>
    <lineage>
        <taxon>Bacteria</taxon>
        <taxon>Pseudomonadati</taxon>
        <taxon>Pseudomonadota</taxon>
        <taxon>Betaproteobacteria</taxon>
        <taxon>Burkholderiales</taxon>
        <taxon>Alcaligenaceae</taxon>
        <taxon>Yanghanlia</taxon>
    </lineage>
</organism>
<protein>
    <submittedName>
        <fullName evidence="4">SPOR domain-containing protein</fullName>
    </submittedName>
</protein>
<dbReference type="InterPro" id="IPR052521">
    <property type="entry name" value="Cell_div_SPOR-domain"/>
</dbReference>
<dbReference type="PANTHER" id="PTHR38687:SF1">
    <property type="entry name" value="CELL DIVISION PROTEIN DEDD"/>
    <property type="match status" value="1"/>
</dbReference>
<keyword evidence="2" id="KW-0812">Transmembrane</keyword>
<accession>A0ABU1D7Y4</accession>
<dbReference type="Proteomes" id="UP001232156">
    <property type="component" value="Unassembled WGS sequence"/>
</dbReference>
<feature type="compositionally biased region" description="Low complexity" evidence="1">
    <location>
        <begin position="93"/>
        <end position="138"/>
    </location>
</feature>
<feature type="region of interest" description="Disordered" evidence="1">
    <location>
        <begin position="1"/>
        <end position="24"/>
    </location>
</feature>
<evidence type="ECO:0000313" key="4">
    <source>
        <dbReference type="EMBL" id="MDR4126492.1"/>
    </source>
</evidence>
<name>A0ABU1D7Y4_9BURK</name>
<gene>
    <name evidence="4" type="ORF">Q8947_10925</name>
</gene>
<keyword evidence="5" id="KW-1185">Reference proteome</keyword>
<reference evidence="4 5" key="1">
    <citation type="submission" date="2023-08" db="EMBL/GenBank/DDBJ databases">
        <title>Alcaligenaceae gen. nov., a novel taxon isolated from the sludge of Yixing Pesticide Factory.</title>
        <authorList>
            <person name="Ruan L."/>
        </authorList>
    </citation>
    <scope>NUCLEOTIDE SEQUENCE [LARGE SCALE GENOMIC DNA]</scope>
    <source>
        <strain evidence="4 5">LG-2</strain>
    </source>
</reference>
<evidence type="ECO:0000256" key="1">
    <source>
        <dbReference type="SAM" id="MobiDB-lite"/>
    </source>
</evidence>
<dbReference type="InterPro" id="IPR007730">
    <property type="entry name" value="SPOR-like_dom"/>
</dbReference>
<dbReference type="PANTHER" id="PTHR38687">
    <property type="entry name" value="CELL DIVISION PROTEIN DEDD-RELATED"/>
    <property type="match status" value="1"/>
</dbReference>
<sequence>MGFFSRNESSGSSGRRSSSRTSSEAQAAELRVRARRRLIGALVLVLTAVIFVPMLFDAPPEEDLPTPVVLPESLPPVPAEPQVALAPEPPAAPAAGTIQAPATPEPAQAGDQAAAQQPGQPQTAAQPQAPAAEPQQPELKPEPRSEAAKPASSTATPASGSAANGRTDDGSVALALLEGRQPPQTGASAAPQKGNFVLQVAAYTTEADAQGRREKLAAAGVTNAYVEQAVANGKTAYRLRVGPFPTRDAAEAAQARLRQLGYNNGLIFNK</sequence>
<feature type="transmembrane region" description="Helical" evidence="2">
    <location>
        <begin position="38"/>
        <end position="56"/>
    </location>
</feature>
<dbReference type="InterPro" id="IPR036680">
    <property type="entry name" value="SPOR-like_sf"/>
</dbReference>
<comment type="caution">
    <text evidence="4">The sequence shown here is derived from an EMBL/GenBank/DDBJ whole genome shotgun (WGS) entry which is preliminary data.</text>
</comment>
<feature type="domain" description="SPOR" evidence="3">
    <location>
        <begin position="190"/>
        <end position="270"/>
    </location>
</feature>
<dbReference type="Gene3D" id="3.30.70.1070">
    <property type="entry name" value="Sporulation related repeat"/>
    <property type="match status" value="1"/>
</dbReference>
<dbReference type="EMBL" id="JAUZQE010000026">
    <property type="protein sequence ID" value="MDR4126492.1"/>
    <property type="molecule type" value="Genomic_DNA"/>
</dbReference>
<dbReference type="SUPFAM" id="SSF110997">
    <property type="entry name" value="Sporulation related repeat"/>
    <property type="match status" value="1"/>
</dbReference>
<keyword evidence="2" id="KW-1133">Transmembrane helix</keyword>
<evidence type="ECO:0000256" key="2">
    <source>
        <dbReference type="SAM" id="Phobius"/>
    </source>
</evidence>
<proteinExistence type="predicted"/>
<dbReference type="PROSITE" id="PS51724">
    <property type="entry name" value="SPOR"/>
    <property type="match status" value="1"/>
</dbReference>
<dbReference type="Pfam" id="PF05036">
    <property type="entry name" value="SPOR"/>
    <property type="match status" value="1"/>
</dbReference>
<feature type="compositionally biased region" description="Low complexity" evidence="1">
    <location>
        <begin position="148"/>
        <end position="163"/>
    </location>
</feature>
<dbReference type="RefSeq" id="WP_347287276.1">
    <property type="nucleotide sequence ID" value="NZ_JAUZQE010000026.1"/>
</dbReference>
<evidence type="ECO:0000259" key="3">
    <source>
        <dbReference type="PROSITE" id="PS51724"/>
    </source>
</evidence>
<feature type="region of interest" description="Disordered" evidence="1">
    <location>
        <begin position="79"/>
        <end position="168"/>
    </location>
</feature>